<dbReference type="EMBL" id="CP031188">
    <property type="protein sequence ID" value="AXG73938.1"/>
    <property type="molecule type" value="Genomic_DNA"/>
</dbReference>
<name>A0A345HBH8_9FLAO</name>
<organism evidence="2 3">
    <name type="scientific">Flavobacterium arcticum</name>
    <dbReference type="NCBI Taxonomy" id="1784713"/>
    <lineage>
        <taxon>Bacteria</taxon>
        <taxon>Pseudomonadati</taxon>
        <taxon>Bacteroidota</taxon>
        <taxon>Flavobacteriia</taxon>
        <taxon>Flavobacteriales</taxon>
        <taxon>Flavobacteriaceae</taxon>
        <taxon>Flavobacterium</taxon>
    </lineage>
</organism>
<dbReference type="AlphaFoldDB" id="A0A345HBH8"/>
<keyword evidence="3" id="KW-1185">Reference proteome</keyword>
<evidence type="ECO:0000256" key="1">
    <source>
        <dbReference type="SAM" id="MobiDB-lite"/>
    </source>
</evidence>
<accession>A0A345HBH8</accession>
<feature type="region of interest" description="Disordered" evidence="1">
    <location>
        <begin position="119"/>
        <end position="160"/>
    </location>
</feature>
<protein>
    <submittedName>
        <fullName evidence="2">Uncharacterized protein</fullName>
    </submittedName>
</protein>
<proteinExistence type="predicted"/>
<gene>
    <name evidence="2" type="ORF">DVK85_06645</name>
</gene>
<sequence length="160" mass="18498">MDFTTMDIRTVTQGKRGDGIRYLQLFMQEYTSLFNEKVNPGCPKCLTRYLTKYKNHFKAMENTSKYRLHAKYENIPLAFGSSILVNNTNITPEYAKQLLARPNGERLFAYIPTEEELAAAETPKPRKKRQVKKQPLQHNIKKQSDLETDDTDALPNPEAQ</sequence>
<dbReference type="Proteomes" id="UP000253951">
    <property type="component" value="Chromosome"/>
</dbReference>
<evidence type="ECO:0000313" key="2">
    <source>
        <dbReference type="EMBL" id="AXG73938.1"/>
    </source>
</evidence>
<reference evidence="2 3" key="1">
    <citation type="submission" date="2018-07" db="EMBL/GenBank/DDBJ databases">
        <title>Complete genome sequence of Flavobacterium arcticum type strain SM1502T.</title>
        <authorList>
            <person name="Li Y."/>
            <person name="Li D.-D."/>
        </authorList>
    </citation>
    <scope>NUCLEOTIDE SEQUENCE [LARGE SCALE GENOMIC DNA]</scope>
    <source>
        <strain evidence="2 3">SM1502</strain>
    </source>
</reference>
<dbReference type="KEGG" id="fat:DVK85_06645"/>
<evidence type="ECO:0000313" key="3">
    <source>
        <dbReference type="Proteomes" id="UP000253951"/>
    </source>
</evidence>